<comment type="caution">
    <text evidence="3">The sequence shown here is derived from an EMBL/GenBank/DDBJ whole genome shotgun (WGS) entry which is preliminary data.</text>
</comment>
<accession>A0AAN8JEQ2</accession>
<organism evidence="3 4">
    <name type="scientific">Patella caerulea</name>
    <name type="common">Rayed Mediterranean limpet</name>
    <dbReference type="NCBI Taxonomy" id="87958"/>
    <lineage>
        <taxon>Eukaryota</taxon>
        <taxon>Metazoa</taxon>
        <taxon>Spiralia</taxon>
        <taxon>Lophotrochozoa</taxon>
        <taxon>Mollusca</taxon>
        <taxon>Gastropoda</taxon>
        <taxon>Patellogastropoda</taxon>
        <taxon>Patelloidea</taxon>
        <taxon>Patellidae</taxon>
        <taxon>Patella</taxon>
    </lineage>
</organism>
<keyword evidence="2" id="KW-0732">Signal</keyword>
<reference evidence="3 4" key="1">
    <citation type="submission" date="2024-01" db="EMBL/GenBank/DDBJ databases">
        <title>The genome of the rayed Mediterranean limpet Patella caerulea (Linnaeus, 1758).</title>
        <authorList>
            <person name="Anh-Thu Weber A."/>
            <person name="Halstead-Nussloch G."/>
        </authorList>
    </citation>
    <scope>NUCLEOTIDE SEQUENCE [LARGE SCALE GENOMIC DNA]</scope>
    <source>
        <strain evidence="3">AATW-2023a</strain>
        <tissue evidence="3">Whole specimen</tissue>
    </source>
</reference>
<proteinExistence type="predicted"/>
<sequence>MAICSCKNVLYMWTILFVLLPNVKLQKNLALKNFLTILANTKSPTSNAVSPNVPSQVAPVYKTDPMSFTVQDNGIPTKQVGSFIIASPNTGGSSPDNQVGGIVPPDNTGIINKPVGGGGSKYPPDGGSGTAYPYYPGGGSKPSYPNTGGGGTGIKYPTNSGSATGKPYQNNGGGGTGTPYPNTGGSGTGIAYPTHQPGGGHTNTGGGYPYGPYPNAGYPSHHHGGMFSGHLYHGPSSWMHNPFMAFVDGMARVHALRRLGCRTVSDMYQLGLPSLASLSCTHMCPHSHRCVHASQSYHHTIGFCCPFFVNEYAIQIQTMMGRYSVMNEHFF</sequence>
<evidence type="ECO:0000256" key="2">
    <source>
        <dbReference type="SAM" id="SignalP"/>
    </source>
</evidence>
<evidence type="ECO:0000256" key="1">
    <source>
        <dbReference type="SAM" id="MobiDB-lite"/>
    </source>
</evidence>
<feature type="region of interest" description="Disordered" evidence="1">
    <location>
        <begin position="146"/>
        <end position="178"/>
    </location>
</feature>
<evidence type="ECO:0000313" key="4">
    <source>
        <dbReference type="Proteomes" id="UP001347796"/>
    </source>
</evidence>
<feature type="chain" id="PRO_5042955537" evidence="2">
    <location>
        <begin position="26"/>
        <end position="331"/>
    </location>
</feature>
<dbReference type="EMBL" id="JAZGQO010000011">
    <property type="protein sequence ID" value="KAK6173138.1"/>
    <property type="molecule type" value="Genomic_DNA"/>
</dbReference>
<evidence type="ECO:0000313" key="3">
    <source>
        <dbReference type="EMBL" id="KAK6173138.1"/>
    </source>
</evidence>
<name>A0AAN8JEQ2_PATCE</name>
<dbReference type="Proteomes" id="UP001347796">
    <property type="component" value="Unassembled WGS sequence"/>
</dbReference>
<dbReference type="AlphaFoldDB" id="A0AAN8JEQ2"/>
<protein>
    <submittedName>
        <fullName evidence="3">Uncharacterized protein</fullName>
    </submittedName>
</protein>
<gene>
    <name evidence="3" type="ORF">SNE40_016653</name>
</gene>
<feature type="signal peptide" evidence="2">
    <location>
        <begin position="1"/>
        <end position="25"/>
    </location>
</feature>
<keyword evidence="4" id="KW-1185">Reference proteome</keyword>